<evidence type="ECO:0000259" key="4">
    <source>
        <dbReference type="Pfam" id="PF13817"/>
    </source>
</evidence>
<reference evidence="5" key="2">
    <citation type="submission" date="2020-09" db="EMBL/GenBank/DDBJ databases">
        <authorList>
            <person name="Sun Q."/>
            <person name="Zhou Y."/>
        </authorList>
    </citation>
    <scope>NUCLEOTIDE SEQUENCE</scope>
    <source>
        <strain evidence="5">CGMCC 1.15320</strain>
    </source>
</reference>
<name>A0A916S3W0_9HYPH</name>
<dbReference type="Pfam" id="PF13005">
    <property type="entry name" value="zf-IS66"/>
    <property type="match status" value="1"/>
</dbReference>
<dbReference type="InterPro" id="IPR039552">
    <property type="entry name" value="IS66_C"/>
</dbReference>
<comment type="caution">
    <text evidence="5">The sequence shown here is derived from an EMBL/GenBank/DDBJ whole genome shotgun (WGS) entry which is preliminary data.</text>
</comment>
<feature type="domain" description="Transposase IS66 central" evidence="2">
    <location>
        <begin position="176"/>
        <end position="465"/>
    </location>
</feature>
<evidence type="ECO:0000256" key="1">
    <source>
        <dbReference type="SAM" id="MobiDB-lite"/>
    </source>
</evidence>
<feature type="region of interest" description="Disordered" evidence="1">
    <location>
        <begin position="76"/>
        <end position="96"/>
    </location>
</feature>
<keyword evidence="6" id="KW-1185">Reference proteome</keyword>
<dbReference type="PANTHER" id="PTHR33678">
    <property type="entry name" value="BLL1576 PROTEIN"/>
    <property type="match status" value="1"/>
</dbReference>
<dbReference type="InterPro" id="IPR004291">
    <property type="entry name" value="Transposase_IS66_central"/>
</dbReference>
<feature type="domain" description="Transposase IS66 zinc-finger binding" evidence="3">
    <location>
        <begin position="119"/>
        <end position="160"/>
    </location>
</feature>
<dbReference type="InterPro" id="IPR052344">
    <property type="entry name" value="Transposase-related"/>
</dbReference>
<organism evidence="5 6">
    <name type="scientific">Nitratireductor aestuarii</name>
    <dbReference type="NCBI Taxonomy" id="1735103"/>
    <lineage>
        <taxon>Bacteria</taxon>
        <taxon>Pseudomonadati</taxon>
        <taxon>Pseudomonadota</taxon>
        <taxon>Alphaproteobacteria</taxon>
        <taxon>Hyphomicrobiales</taxon>
        <taxon>Phyllobacteriaceae</taxon>
        <taxon>Nitratireductor</taxon>
    </lineage>
</organism>
<evidence type="ECO:0000313" key="5">
    <source>
        <dbReference type="EMBL" id="GGA82734.1"/>
    </source>
</evidence>
<dbReference type="Proteomes" id="UP000636264">
    <property type="component" value="Unassembled WGS sequence"/>
</dbReference>
<evidence type="ECO:0000259" key="2">
    <source>
        <dbReference type="Pfam" id="PF03050"/>
    </source>
</evidence>
<proteinExistence type="predicted"/>
<dbReference type="NCBIfam" id="NF033517">
    <property type="entry name" value="transpos_IS66"/>
    <property type="match status" value="1"/>
</dbReference>
<evidence type="ECO:0000313" key="6">
    <source>
        <dbReference type="Proteomes" id="UP000636264"/>
    </source>
</evidence>
<dbReference type="Pfam" id="PF13817">
    <property type="entry name" value="DDE_Tnp_IS66_C"/>
    <property type="match status" value="1"/>
</dbReference>
<reference evidence="5" key="1">
    <citation type="journal article" date="2014" name="Int. J. Syst. Evol. Microbiol.">
        <title>Complete genome sequence of Corynebacterium casei LMG S-19264T (=DSM 44701T), isolated from a smear-ripened cheese.</title>
        <authorList>
            <consortium name="US DOE Joint Genome Institute (JGI-PGF)"/>
            <person name="Walter F."/>
            <person name="Albersmeier A."/>
            <person name="Kalinowski J."/>
            <person name="Ruckert C."/>
        </authorList>
    </citation>
    <scope>NUCLEOTIDE SEQUENCE</scope>
    <source>
        <strain evidence="5">CGMCC 1.15320</strain>
    </source>
</reference>
<dbReference type="AlphaFoldDB" id="A0A916S3W0"/>
<dbReference type="EMBL" id="BMIF01000030">
    <property type="protein sequence ID" value="GGA82734.1"/>
    <property type="molecule type" value="Genomic_DNA"/>
</dbReference>
<feature type="domain" description="Transposase IS66 C-terminal" evidence="4">
    <location>
        <begin position="472"/>
        <end position="511"/>
    </location>
</feature>
<dbReference type="InterPro" id="IPR024474">
    <property type="entry name" value="Znf_dom_IS66"/>
</dbReference>
<accession>A0A916S3W0</accession>
<evidence type="ECO:0000259" key="3">
    <source>
        <dbReference type="Pfam" id="PF13005"/>
    </source>
</evidence>
<sequence>MFVMLNRSQHLPRDPDILVGMILERDAEIERLQALLKAANAQPYRQKSETSLAVLDGQARLDLGDEELIAEASLCDGDPEPVRSQRKASASSKPRRNIGALPDHLERVVEVIEPPSLDCACCHGRLHRIGEDESEALASRPATLYVLRTVRPKYACRACEAGIVQAKARPRLFDGGLATTAMISNVVVWRYAWYLPLHRQVQMLKGQGVRLDTSTLCGWVKRSAWWLKSLYDKLLAYIHSHCRVFVDETRMPVLRRDRKRTKVCQFWAHAVDDRPWNGPAYPAVAYVFAQGRGKGEIQSQLANYHGLLQVDAYKAYKSLTRPGRKAGSITLAYCLAHARRKFVDIYKKYKSDVARTVIERLAEIYAIEARIRGTSAEHRQAVRQATTKGLMAGLKTLLMDTLNDISAKDPLASAIKYTLGLWSGLTLFLDDGRLEVDSNTVERTMRGIALGRVNSLFAGSDGGAETWSILGSLLTTAKLNDVDPYTWLNDVLERLVSGEIKSTSLERCLPWNWKREHADMNKAIAA</sequence>
<dbReference type="PANTHER" id="PTHR33678:SF1">
    <property type="entry name" value="BLL1576 PROTEIN"/>
    <property type="match status" value="1"/>
</dbReference>
<dbReference type="Pfam" id="PF03050">
    <property type="entry name" value="DDE_Tnp_IS66"/>
    <property type="match status" value="1"/>
</dbReference>
<gene>
    <name evidence="5" type="ORF">GCM10011385_41210</name>
</gene>
<evidence type="ECO:0008006" key="7">
    <source>
        <dbReference type="Google" id="ProtNLM"/>
    </source>
</evidence>
<protein>
    <recommendedName>
        <fullName evidence="7">Transposase</fullName>
    </recommendedName>
</protein>